<evidence type="ECO:0000259" key="1">
    <source>
        <dbReference type="Pfam" id="PF00735"/>
    </source>
</evidence>
<dbReference type="Proteomes" id="UP000007879">
    <property type="component" value="Unassembled WGS sequence"/>
</dbReference>
<sequence length="196" mass="22227">MEEEIKGLRMKVDYLASLSNNACSAREEFYRYTVLLIGETGSGKTSFLNLLYNSKLIEELGTQVDGAKISQIKHYNDLKIESSSERAMESKTSEAKFYETEVCKMKMMVIDTPGFGDFRGLGKDKENVQKIIDALKQQDYINCVCLIINGRQCRMSASLKYILSEISTTLPKEIFDNIIVIFTYTADLLDCNFNIA</sequence>
<reference evidence="3" key="1">
    <citation type="journal article" date="2010" name="Nature">
        <title>The Amphimedon queenslandica genome and the evolution of animal complexity.</title>
        <authorList>
            <person name="Srivastava M."/>
            <person name="Simakov O."/>
            <person name="Chapman J."/>
            <person name="Fahey B."/>
            <person name="Gauthier M.E."/>
            <person name="Mitros T."/>
            <person name="Richards G.S."/>
            <person name="Conaco C."/>
            <person name="Dacre M."/>
            <person name="Hellsten U."/>
            <person name="Larroux C."/>
            <person name="Putnam N.H."/>
            <person name="Stanke M."/>
            <person name="Adamska M."/>
            <person name="Darling A."/>
            <person name="Degnan S.M."/>
            <person name="Oakley T.H."/>
            <person name="Plachetzki D.C."/>
            <person name="Zhai Y."/>
            <person name="Adamski M."/>
            <person name="Calcino A."/>
            <person name="Cummins S.F."/>
            <person name="Goodstein D.M."/>
            <person name="Harris C."/>
            <person name="Jackson D.J."/>
            <person name="Leys S.P."/>
            <person name="Shu S."/>
            <person name="Woodcroft B.J."/>
            <person name="Vervoort M."/>
            <person name="Kosik K.S."/>
            <person name="Manning G."/>
            <person name="Degnan B.M."/>
            <person name="Rokhsar D.S."/>
        </authorList>
    </citation>
    <scope>NUCLEOTIDE SEQUENCE [LARGE SCALE GENOMIC DNA]</scope>
</reference>
<dbReference type="GO" id="GO:0005525">
    <property type="term" value="F:GTP binding"/>
    <property type="evidence" value="ECO:0007669"/>
    <property type="project" value="InterPro"/>
</dbReference>
<dbReference type="GeneID" id="105316342"/>
<protein>
    <recommendedName>
        <fullName evidence="1">Septin-type G domain-containing protein</fullName>
    </recommendedName>
</protein>
<proteinExistence type="predicted"/>
<accession>A0AAN0ITQ1</accession>
<dbReference type="Pfam" id="PF00735">
    <property type="entry name" value="Septin"/>
    <property type="match status" value="1"/>
</dbReference>
<dbReference type="PANTHER" id="PTHR32046:SF11">
    <property type="entry name" value="IMMUNE-ASSOCIATED NUCLEOTIDE-BINDING PROTEIN 10-LIKE"/>
    <property type="match status" value="1"/>
</dbReference>
<dbReference type="AlphaFoldDB" id="A0AAN0ITQ1"/>
<name>A0AAN0ITQ1_AMPQE</name>
<dbReference type="PROSITE" id="PS00675">
    <property type="entry name" value="SIGMA54_INTERACT_1"/>
    <property type="match status" value="1"/>
</dbReference>
<dbReference type="InterPro" id="IPR030379">
    <property type="entry name" value="G_SEPTIN_dom"/>
</dbReference>
<reference evidence="2" key="2">
    <citation type="submission" date="2024-06" db="UniProtKB">
        <authorList>
            <consortium name="EnsemblMetazoa"/>
        </authorList>
    </citation>
    <scope>IDENTIFICATION</scope>
</reference>
<dbReference type="SUPFAM" id="SSF52540">
    <property type="entry name" value="P-loop containing nucleoside triphosphate hydrolases"/>
    <property type="match status" value="1"/>
</dbReference>
<dbReference type="Gene3D" id="3.40.50.300">
    <property type="entry name" value="P-loop containing nucleotide triphosphate hydrolases"/>
    <property type="match status" value="1"/>
</dbReference>
<dbReference type="InterPro" id="IPR025662">
    <property type="entry name" value="Sigma_54_int_dom_ATP-bd_1"/>
</dbReference>
<organism evidence="2 3">
    <name type="scientific">Amphimedon queenslandica</name>
    <name type="common">Sponge</name>
    <dbReference type="NCBI Taxonomy" id="400682"/>
    <lineage>
        <taxon>Eukaryota</taxon>
        <taxon>Metazoa</taxon>
        <taxon>Porifera</taxon>
        <taxon>Demospongiae</taxon>
        <taxon>Heteroscleromorpha</taxon>
        <taxon>Haplosclerida</taxon>
        <taxon>Niphatidae</taxon>
        <taxon>Amphimedon</taxon>
    </lineage>
</organism>
<evidence type="ECO:0000313" key="3">
    <source>
        <dbReference type="Proteomes" id="UP000007879"/>
    </source>
</evidence>
<dbReference type="PANTHER" id="PTHR32046">
    <property type="entry name" value="G DOMAIN-CONTAINING PROTEIN"/>
    <property type="match status" value="1"/>
</dbReference>
<keyword evidence="3" id="KW-1185">Reference proteome</keyword>
<dbReference type="InterPro" id="IPR027417">
    <property type="entry name" value="P-loop_NTPase"/>
</dbReference>
<dbReference type="KEGG" id="aqu:105316342"/>
<feature type="domain" description="Septin-type G" evidence="1">
    <location>
        <begin position="31"/>
        <end position="135"/>
    </location>
</feature>
<dbReference type="EnsemblMetazoa" id="XM_011411178.1">
    <property type="protein sequence ID" value="XP_011409480.1"/>
    <property type="gene ID" value="LOC105316342"/>
</dbReference>
<evidence type="ECO:0000313" key="2">
    <source>
        <dbReference type="EnsemblMetazoa" id="XP_011409480.1"/>
    </source>
</evidence>
<dbReference type="RefSeq" id="XP_011409480.1">
    <property type="nucleotide sequence ID" value="XM_011411178.1"/>
</dbReference>